<feature type="region of interest" description="Disordered" evidence="2">
    <location>
        <begin position="1"/>
        <end position="42"/>
    </location>
</feature>
<keyword evidence="5" id="KW-1185">Reference proteome</keyword>
<gene>
    <name evidence="4" type="ORF">A3770_02p11020</name>
</gene>
<name>A0A5B8MEI9_9CHLO</name>
<dbReference type="AlphaFoldDB" id="A0A5B8MEI9"/>
<dbReference type="GO" id="GO:0005739">
    <property type="term" value="C:mitochondrion"/>
    <property type="evidence" value="ECO:0007669"/>
    <property type="project" value="TreeGrafter"/>
</dbReference>
<dbReference type="OrthoDB" id="1106148at2759"/>
<evidence type="ECO:0000313" key="4">
    <source>
        <dbReference type="EMBL" id="QDZ18584.1"/>
    </source>
</evidence>
<dbReference type="PANTHER" id="PTHR13523">
    <property type="entry name" value="COILED-COIL-HELIX-COILED-COIL-HELIX DOMAIN CONTAINING 2/NUR77"/>
    <property type="match status" value="1"/>
</dbReference>
<protein>
    <recommendedName>
        <fullName evidence="3">CHCH domain-containing protein</fullName>
    </recommendedName>
</protein>
<dbReference type="SUPFAM" id="SSF47072">
    <property type="entry name" value="Cysteine alpha-hairpin motif"/>
    <property type="match status" value="1"/>
</dbReference>
<dbReference type="GO" id="GO:0005634">
    <property type="term" value="C:nucleus"/>
    <property type="evidence" value="ECO:0007669"/>
    <property type="project" value="TreeGrafter"/>
</dbReference>
<accession>A0A5B8MEI9</accession>
<dbReference type="InterPro" id="IPR009069">
    <property type="entry name" value="Cys_alpha_HP_mot_SF"/>
</dbReference>
<dbReference type="EMBL" id="CP031035">
    <property type="protein sequence ID" value="QDZ18584.1"/>
    <property type="molecule type" value="Genomic_DNA"/>
</dbReference>
<dbReference type="PANTHER" id="PTHR13523:SF2">
    <property type="entry name" value="COILED-COIL-HELIX-COILED-COIL-HELIX DOMAIN CONTAINING 2, ISOFORM A-RELATED"/>
    <property type="match status" value="1"/>
</dbReference>
<evidence type="ECO:0000256" key="1">
    <source>
        <dbReference type="ARBA" id="ARBA00023157"/>
    </source>
</evidence>
<evidence type="ECO:0000313" key="5">
    <source>
        <dbReference type="Proteomes" id="UP000316726"/>
    </source>
</evidence>
<dbReference type="STRING" id="1764295.A0A5B8MEI9"/>
<evidence type="ECO:0000259" key="3">
    <source>
        <dbReference type="Pfam" id="PF06747"/>
    </source>
</evidence>
<dbReference type="Proteomes" id="UP000316726">
    <property type="component" value="Chromosome 2"/>
</dbReference>
<dbReference type="GO" id="GO:0007005">
    <property type="term" value="P:mitochondrion organization"/>
    <property type="evidence" value="ECO:0007669"/>
    <property type="project" value="InterPro"/>
</dbReference>
<dbReference type="InterPro" id="IPR010625">
    <property type="entry name" value="CHCH"/>
</dbReference>
<feature type="domain" description="CHCH" evidence="3">
    <location>
        <begin position="91"/>
        <end position="123"/>
    </location>
</feature>
<organism evidence="4 5">
    <name type="scientific">Chloropicon primus</name>
    <dbReference type="NCBI Taxonomy" id="1764295"/>
    <lineage>
        <taxon>Eukaryota</taxon>
        <taxon>Viridiplantae</taxon>
        <taxon>Chlorophyta</taxon>
        <taxon>Chloropicophyceae</taxon>
        <taxon>Chloropicales</taxon>
        <taxon>Chloropicaceae</taxon>
        <taxon>Chloropicon</taxon>
    </lineage>
</organism>
<reference evidence="4 5" key="1">
    <citation type="submission" date="2018-07" db="EMBL/GenBank/DDBJ databases">
        <title>The complete nuclear genome of the prasinophyte Chloropicon primus (CCMP1205).</title>
        <authorList>
            <person name="Pombert J.-F."/>
            <person name="Otis C."/>
            <person name="Turmel M."/>
            <person name="Lemieux C."/>
        </authorList>
    </citation>
    <scope>NUCLEOTIDE SEQUENCE [LARGE SCALE GENOMIC DNA]</scope>
    <source>
        <strain evidence="4 5">CCMP1205</strain>
    </source>
</reference>
<dbReference type="InterPro" id="IPR055304">
    <property type="entry name" value="CHCHD2/10-like"/>
</dbReference>
<evidence type="ECO:0000256" key="2">
    <source>
        <dbReference type="SAM" id="MobiDB-lite"/>
    </source>
</evidence>
<keyword evidence="1" id="KW-1015">Disulfide bond</keyword>
<proteinExistence type="predicted"/>
<sequence>MPRSRGGGARKRGGGGLFGGKAPAKASQAPPPAVPQRQGGGGGFLGTMMQGFALGTGSAVAHEAIHGAVRSFSGGSDDHQAQTPSGAPEVCGAQQKAFVDCMQANNGEMTMCQYYFDAMQKCKVGGDNLQY</sequence>
<dbReference type="Pfam" id="PF06747">
    <property type="entry name" value="CHCH"/>
    <property type="match status" value="1"/>
</dbReference>